<dbReference type="InterPro" id="IPR009023">
    <property type="entry name" value="HMG_CoA_Rdtase_NAD(P)-bd_sf"/>
</dbReference>
<evidence type="ECO:0000256" key="1">
    <source>
        <dbReference type="ARBA" id="ARBA00007661"/>
    </source>
</evidence>
<evidence type="ECO:0000313" key="3">
    <source>
        <dbReference type="EMBL" id="PFG20785.1"/>
    </source>
</evidence>
<dbReference type="EMBL" id="PDJD01000001">
    <property type="protein sequence ID" value="PFG20785.1"/>
    <property type="molecule type" value="Genomic_DNA"/>
</dbReference>
<evidence type="ECO:0000313" key="4">
    <source>
        <dbReference type="Proteomes" id="UP000224915"/>
    </source>
</evidence>
<dbReference type="PANTHER" id="PTHR10572:SF24">
    <property type="entry name" value="3-HYDROXY-3-METHYLGLUTARYL-COENZYME A REDUCTASE"/>
    <property type="match status" value="1"/>
</dbReference>
<keyword evidence="2" id="KW-0560">Oxidoreductase</keyword>
<organism evidence="3 4">
    <name type="scientific">Serinibacter salmoneus</name>
    <dbReference type="NCBI Taxonomy" id="556530"/>
    <lineage>
        <taxon>Bacteria</taxon>
        <taxon>Bacillati</taxon>
        <taxon>Actinomycetota</taxon>
        <taxon>Actinomycetes</taxon>
        <taxon>Micrococcales</taxon>
        <taxon>Beutenbergiaceae</taxon>
        <taxon>Serinibacter</taxon>
    </lineage>
</organism>
<dbReference type="RefSeq" id="WP_143556969.1">
    <property type="nucleotide sequence ID" value="NZ_PDJD01000001.1"/>
</dbReference>
<name>A0A2A9D3F6_9MICO</name>
<dbReference type="AlphaFoldDB" id="A0A2A9D3F6"/>
<sequence>MSEQAHTPIPLKWVGPLRISGDVTDEISVPLATYETPLWPSVGRGARISSLIDGGIRAVVVDERMSRSVVFEADDAATALAAWRRLESSREELQSVISATSRFARLIDLHVQIVGDLLFLRFELTTGDASGHNMVTLAAERLMDHILSVEPGLRYGSISGNYCTDKKTSAVNGILGRGKNVVTEALIPRELVTKRLRTTAERMATLNTRKNLLGSLVAGSLRSANAHYANMLLAFYLATGQDAANIVEGSQGITRAEDRDGDLYFSCTLPHLIVGSVGNGKGLPQVEEALTRLGCREDRPAGENARRLAVLAAAAVWCGELSLMAAQTNPGELMRSHVVLERGSRPTP</sequence>
<dbReference type="GO" id="GO:0015936">
    <property type="term" value="P:coenzyme A metabolic process"/>
    <property type="evidence" value="ECO:0007669"/>
    <property type="project" value="InterPro"/>
</dbReference>
<dbReference type="SUPFAM" id="SSF56542">
    <property type="entry name" value="Substrate-binding domain of HMG-CoA reductase"/>
    <property type="match status" value="1"/>
</dbReference>
<dbReference type="SUPFAM" id="SSF55035">
    <property type="entry name" value="NAD-binding domain of HMG-CoA reductase"/>
    <property type="match status" value="1"/>
</dbReference>
<accession>A0A2A9D3F6</accession>
<dbReference type="Gene3D" id="3.90.770.10">
    <property type="entry name" value="3-hydroxy-3-methylglutaryl-coenzyme A Reductase, Chain A, domain 2"/>
    <property type="match status" value="1"/>
</dbReference>
<keyword evidence="4" id="KW-1185">Reference proteome</keyword>
<proteinExistence type="inferred from homology"/>
<dbReference type="PANTHER" id="PTHR10572">
    <property type="entry name" value="3-HYDROXY-3-METHYLGLUTARYL-COENZYME A REDUCTASE"/>
    <property type="match status" value="1"/>
</dbReference>
<comment type="similarity">
    <text evidence="1">Belongs to the HMG-CoA reductase family.</text>
</comment>
<evidence type="ECO:0000256" key="2">
    <source>
        <dbReference type="ARBA" id="ARBA00023002"/>
    </source>
</evidence>
<dbReference type="PROSITE" id="PS50065">
    <property type="entry name" value="HMG_COA_REDUCTASE_4"/>
    <property type="match status" value="1"/>
</dbReference>
<dbReference type="InterPro" id="IPR002202">
    <property type="entry name" value="HMG_CoA_Rdtase"/>
</dbReference>
<dbReference type="OrthoDB" id="9794902at2"/>
<dbReference type="Gene3D" id="3.30.70.420">
    <property type="entry name" value="Hydroxymethylglutaryl-CoA reductase, class I/II, NAD/NADP-binding domain"/>
    <property type="match status" value="1"/>
</dbReference>
<protein>
    <submittedName>
        <fullName evidence="3">3-hydroxy-3-methylglutaryl-coenzyme A reductase</fullName>
    </submittedName>
</protein>
<dbReference type="InterPro" id="IPR009029">
    <property type="entry name" value="HMG_CoA_Rdtase_sub-bd_dom_sf"/>
</dbReference>
<gene>
    <name evidence="3" type="ORF">ATL40_2399</name>
</gene>
<dbReference type="GO" id="GO:0004420">
    <property type="term" value="F:hydroxymethylglutaryl-CoA reductase (NADPH) activity"/>
    <property type="evidence" value="ECO:0007669"/>
    <property type="project" value="InterPro"/>
</dbReference>
<dbReference type="Pfam" id="PF00368">
    <property type="entry name" value="HMG-CoA_red"/>
    <property type="match status" value="1"/>
</dbReference>
<reference evidence="3 4" key="1">
    <citation type="submission" date="2017-10" db="EMBL/GenBank/DDBJ databases">
        <title>Sequencing the genomes of 1000 actinobacteria strains.</title>
        <authorList>
            <person name="Klenk H.-P."/>
        </authorList>
    </citation>
    <scope>NUCLEOTIDE SEQUENCE [LARGE SCALE GENOMIC DNA]</scope>
    <source>
        <strain evidence="3 4">DSM 21801</strain>
    </source>
</reference>
<dbReference type="Proteomes" id="UP000224915">
    <property type="component" value="Unassembled WGS sequence"/>
</dbReference>
<comment type="caution">
    <text evidence="3">The sequence shown here is derived from an EMBL/GenBank/DDBJ whole genome shotgun (WGS) entry which is preliminary data.</text>
</comment>
<dbReference type="PRINTS" id="PR00071">
    <property type="entry name" value="HMGCOARDTASE"/>
</dbReference>
<dbReference type="InterPro" id="IPR023074">
    <property type="entry name" value="HMG_CoA_Rdtase_cat_sf"/>
</dbReference>